<dbReference type="Pfam" id="PF00072">
    <property type="entry name" value="Response_reg"/>
    <property type="match status" value="1"/>
</dbReference>
<dbReference type="GO" id="GO:0000160">
    <property type="term" value="P:phosphorelay signal transduction system"/>
    <property type="evidence" value="ECO:0007669"/>
    <property type="project" value="InterPro"/>
</dbReference>
<evidence type="ECO:0000256" key="6">
    <source>
        <dbReference type="PROSITE-ProRule" id="PRU00169"/>
    </source>
</evidence>
<evidence type="ECO:0000259" key="7">
    <source>
        <dbReference type="PROSITE" id="PS01124"/>
    </source>
</evidence>
<dbReference type="Pfam" id="PF12833">
    <property type="entry name" value="HTH_18"/>
    <property type="match status" value="1"/>
</dbReference>
<feature type="modified residue" description="4-aspartylphosphate" evidence="6">
    <location>
        <position position="53"/>
    </location>
</feature>
<name>A0A9D2L1C9_9FIRM</name>
<dbReference type="GO" id="GO:0003700">
    <property type="term" value="F:DNA-binding transcription factor activity"/>
    <property type="evidence" value="ECO:0007669"/>
    <property type="project" value="InterPro"/>
</dbReference>
<dbReference type="Gene3D" id="3.40.50.2300">
    <property type="match status" value="1"/>
</dbReference>
<comment type="function">
    <text evidence="5">May play the central regulatory role in sporulation. It may be an element of the effector pathway responsible for the activation of sporulation genes in response to nutritional stress. Spo0A may act in concert with spo0H (a sigma factor) to control the expression of some genes that are critical to the sporulation process.</text>
</comment>
<evidence type="ECO:0000256" key="5">
    <source>
        <dbReference type="ARBA" id="ARBA00024867"/>
    </source>
</evidence>
<feature type="domain" description="Response regulatory" evidence="8">
    <location>
        <begin position="3"/>
        <end position="118"/>
    </location>
</feature>
<evidence type="ECO:0000256" key="3">
    <source>
        <dbReference type="ARBA" id="ARBA00023125"/>
    </source>
</evidence>
<accession>A0A9D2L1C9</accession>
<comment type="caution">
    <text evidence="9">The sequence shown here is derived from an EMBL/GenBank/DDBJ whole genome shotgun (WGS) entry which is preliminary data.</text>
</comment>
<evidence type="ECO:0000256" key="4">
    <source>
        <dbReference type="ARBA" id="ARBA00023163"/>
    </source>
</evidence>
<dbReference type="InterPro" id="IPR009057">
    <property type="entry name" value="Homeodomain-like_sf"/>
</dbReference>
<keyword evidence="6" id="KW-0597">Phosphoprotein</keyword>
<dbReference type="InterPro" id="IPR011006">
    <property type="entry name" value="CheY-like_superfamily"/>
</dbReference>
<dbReference type="SMART" id="SM00342">
    <property type="entry name" value="HTH_ARAC"/>
    <property type="match status" value="1"/>
</dbReference>
<reference evidence="9" key="2">
    <citation type="submission" date="2021-04" db="EMBL/GenBank/DDBJ databases">
        <authorList>
            <person name="Gilroy R."/>
        </authorList>
    </citation>
    <scope>NUCLEOTIDE SEQUENCE</scope>
    <source>
        <strain evidence="9">CHK179-7159</strain>
    </source>
</reference>
<protein>
    <recommendedName>
        <fullName evidence="1">Stage 0 sporulation protein A homolog</fullName>
    </recommendedName>
</protein>
<dbReference type="EMBL" id="DWYY01000167">
    <property type="protein sequence ID" value="HJA94289.1"/>
    <property type="molecule type" value="Genomic_DNA"/>
</dbReference>
<dbReference type="InterPro" id="IPR001789">
    <property type="entry name" value="Sig_transdc_resp-reg_receiver"/>
</dbReference>
<dbReference type="AlphaFoldDB" id="A0A9D2L1C9"/>
<dbReference type="PROSITE" id="PS01124">
    <property type="entry name" value="HTH_ARAC_FAMILY_2"/>
    <property type="match status" value="1"/>
</dbReference>
<dbReference type="InterPro" id="IPR018060">
    <property type="entry name" value="HTH_AraC"/>
</dbReference>
<dbReference type="PANTHER" id="PTHR43280">
    <property type="entry name" value="ARAC-FAMILY TRANSCRIPTIONAL REGULATOR"/>
    <property type="match status" value="1"/>
</dbReference>
<evidence type="ECO:0000313" key="10">
    <source>
        <dbReference type="Proteomes" id="UP000886858"/>
    </source>
</evidence>
<dbReference type="CDD" id="cd17536">
    <property type="entry name" value="REC_YesN-like"/>
    <property type="match status" value="1"/>
</dbReference>
<dbReference type="SMART" id="SM00448">
    <property type="entry name" value="REC"/>
    <property type="match status" value="1"/>
</dbReference>
<dbReference type="PANTHER" id="PTHR43280:SF2">
    <property type="entry name" value="HTH-TYPE TRANSCRIPTIONAL REGULATOR EXSA"/>
    <property type="match status" value="1"/>
</dbReference>
<dbReference type="Proteomes" id="UP000886858">
    <property type="component" value="Unassembled WGS sequence"/>
</dbReference>
<sequence length="530" mass="60799">MRRILVVDDEELIVNSLSSYLEENFEAEIHRAYSAVEAMKVLKRMMFGIVITDIAMPAVSGLELLDFVKKYWPDCRVIVLTAYNNFQYAYDTLKYDKVDYILKIEGYEAICRTVEKDLELLDREEQLRDFYGGMDEKVSRLSSCLRSSIMDRLLNYGMTVRQEELDLLEIPLHIGEPVLLVAGSLYDCPMKEQLSQVAGILDYVEKSMAVRRIRAVFHNMNGKLLWLLQREEGEQEEKDAAVYIREIFSELSERVYDQFGKKLSFVADDRFVEASRLREIYERSILSLKESGAEGCLRMLRREQEDPENLQSMLELPFLLELLENGNTRELLDAVSEKMAGLSEIQDLRGKMPVPAVLMMETLLAEAQRLAGVREEGCERLIRSLYASAQQVPGAEWISEAIGLLEKLLAEGVRKKSANTTGLVQWINNYVEAHYTEDISLSAIAEKVNYNPSYLSRLYREQTGTTLVNHINLLRVNKAKRLLKETAMKTRDIAFASGFYSVRHFNQVFKKYTGASAGAWRQGITETVKK</sequence>
<dbReference type="SUPFAM" id="SSF52172">
    <property type="entry name" value="CheY-like"/>
    <property type="match status" value="1"/>
</dbReference>
<evidence type="ECO:0000256" key="2">
    <source>
        <dbReference type="ARBA" id="ARBA00023015"/>
    </source>
</evidence>
<dbReference type="GO" id="GO:0043565">
    <property type="term" value="F:sequence-specific DNA binding"/>
    <property type="evidence" value="ECO:0007669"/>
    <property type="project" value="InterPro"/>
</dbReference>
<dbReference type="Gene3D" id="1.10.10.60">
    <property type="entry name" value="Homeodomain-like"/>
    <property type="match status" value="2"/>
</dbReference>
<evidence type="ECO:0000256" key="1">
    <source>
        <dbReference type="ARBA" id="ARBA00018672"/>
    </source>
</evidence>
<keyword evidence="2" id="KW-0805">Transcription regulation</keyword>
<gene>
    <name evidence="9" type="ORF">H9717_14460</name>
</gene>
<feature type="domain" description="HTH araC/xylS-type" evidence="7">
    <location>
        <begin position="425"/>
        <end position="523"/>
    </location>
</feature>
<proteinExistence type="predicted"/>
<organism evidence="9 10">
    <name type="scientific">Candidatus Eisenbergiella merdipullorum</name>
    <dbReference type="NCBI Taxonomy" id="2838553"/>
    <lineage>
        <taxon>Bacteria</taxon>
        <taxon>Bacillati</taxon>
        <taxon>Bacillota</taxon>
        <taxon>Clostridia</taxon>
        <taxon>Lachnospirales</taxon>
        <taxon>Lachnospiraceae</taxon>
        <taxon>Eisenbergiella</taxon>
    </lineage>
</organism>
<evidence type="ECO:0000313" key="9">
    <source>
        <dbReference type="EMBL" id="HJA94289.1"/>
    </source>
</evidence>
<keyword evidence="3" id="KW-0238">DNA-binding</keyword>
<reference evidence="9" key="1">
    <citation type="journal article" date="2021" name="PeerJ">
        <title>Extensive microbial diversity within the chicken gut microbiome revealed by metagenomics and culture.</title>
        <authorList>
            <person name="Gilroy R."/>
            <person name="Ravi A."/>
            <person name="Getino M."/>
            <person name="Pursley I."/>
            <person name="Horton D.L."/>
            <person name="Alikhan N.F."/>
            <person name="Baker D."/>
            <person name="Gharbi K."/>
            <person name="Hall N."/>
            <person name="Watson M."/>
            <person name="Adriaenssens E.M."/>
            <person name="Foster-Nyarko E."/>
            <person name="Jarju S."/>
            <person name="Secka A."/>
            <person name="Antonio M."/>
            <person name="Oren A."/>
            <person name="Chaudhuri R.R."/>
            <person name="La Ragione R."/>
            <person name="Hildebrand F."/>
            <person name="Pallen M.J."/>
        </authorList>
    </citation>
    <scope>NUCLEOTIDE SEQUENCE</scope>
    <source>
        <strain evidence="9">CHK179-7159</strain>
    </source>
</reference>
<keyword evidence="4" id="KW-0804">Transcription</keyword>
<dbReference type="PROSITE" id="PS50110">
    <property type="entry name" value="RESPONSE_REGULATORY"/>
    <property type="match status" value="1"/>
</dbReference>
<dbReference type="SUPFAM" id="SSF46689">
    <property type="entry name" value="Homeodomain-like"/>
    <property type="match status" value="2"/>
</dbReference>
<evidence type="ECO:0000259" key="8">
    <source>
        <dbReference type="PROSITE" id="PS50110"/>
    </source>
</evidence>